<gene>
    <name evidence="1" type="ORF">D1970_08595</name>
</gene>
<sequence length="83" mass="9472">MNESGQIHQKKTDLLPMRKIRRKETFFLKNMDTPWMSNGNLPSVVLDCGDAGKSRLRVCQLKQHLFMILVQMKKPIACGLVGT</sequence>
<dbReference type="AlphaFoldDB" id="A0A398BD68"/>
<comment type="caution">
    <text evidence="1">The sequence shown here is derived from an EMBL/GenBank/DDBJ whole genome shotgun (WGS) entry which is preliminary data.</text>
</comment>
<name>A0A398BD68_9BACI</name>
<accession>A0A398BD68</accession>
<protein>
    <submittedName>
        <fullName evidence="1">Uncharacterized protein</fullName>
    </submittedName>
</protein>
<evidence type="ECO:0000313" key="2">
    <source>
        <dbReference type="Proteomes" id="UP000265816"/>
    </source>
</evidence>
<proteinExistence type="predicted"/>
<evidence type="ECO:0000313" key="1">
    <source>
        <dbReference type="EMBL" id="RID85606.1"/>
    </source>
</evidence>
<dbReference type="EMBL" id="QWVT01000015">
    <property type="protein sequence ID" value="RID85606.1"/>
    <property type="molecule type" value="Genomic_DNA"/>
</dbReference>
<dbReference type="Proteomes" id="UP000265816">
    <property type="component" value="Unassembled WGS sequence"/>
</dbReference>
<keyword evidence="2" id="KW-1185">Reference proteome</keyword>
<organism evidence="1 2">
    <name type="scientific">Mesobacillus zeae</name>
    <dbReference type="NCBI Taxonomy" id="1917180"/>
    <lineage>
        <taxon>Bacteria</taxon>
        <taxon>Bacillati</taxon>
        <taxon>Bacillota</taxon>
        <taxon>Bacilli</taxon>
        <taxon>Bacillales</taxon>
        <taxon>Bacillaceae</taxon>
        <taxon>Mesobacillus</taxon>
    </lineage>
</organism>
<reference evidence="1 2" key="1">
    <citation type="submission" date="2018-08" db="EMBL/GenBank/DDBJ databases">
        <title>Bacillus jemisoniae sp. nov., Bacillus chryseoplanitiae sp. nov., Bacillus resnikiae sp. nov., and Bacillus frankliniae sp. nov., isolated from Viking spacecraft and associated surfaces.</title>
        <authorList>
            <person name="Seuylemezian A."/>
            <person name="Vaishampayan P."/>
        </authorList>
    </citation>
    <scope>NUCLEOTIDE SEQUENCE [LARGE SCALE GENOMIC DNA]</scope>
    <source>
        <strain evidence="1 2">JJ-247</strain>
    </source>
</reference>